<dbReference type="InterPro" id="IPR010033">
    <property type="entry name" value="HAD_SF_ppase_IIIC"/>
</dbReference>
<keyword evidence="2" id="KW-1185">Reference proteome</keyword>
<dbReference type="EMBL" id="BMNY01000001">
    <property type="protein sequence ID" value="GGM69380.1"/>
    <property type="molecule type" value="Genomic_DNA"/>
</dbReference>
<reference evidence="1" key="2">
    <citation type="submission" date="2022-09" db="EMBL/GenBank/DDBJ databases">
        <authorList>
            <person name="Sun Q."/>
            <person name="Ohkuma M."/>
        </authorList>
    </citation>
    <scope>NUCLEOTIDE SEQUENCE</scope>
    <source>
        <strain evidence="1">JCM 13583</strain>
    </source>
</reference>
<evidence type="ECO:0000313" key="1">
    <source>
        <dbReference type="EMBL" id="GGM69380.1"/>
    </source>
</evidence>
<reference evidence="1" key="1">
    <citation type="journal article" date="2014" name="Int. J. Syst. Evol. Microbiol.">
        <title>Complete genome sequence of Corynebacterium casei LMG S-19264T (=DSM 44701T), isolated from a smear-ripened cheese.</title>
        <authorList>
            <consortium name="US DOE Joint Genome Institute (JGI-PGF)"/>
            <person name="Walter F."/>
            <person name="Albersmeier A."/>
            <person name="Kalinowski J."/>
            <person name="Ruckert C."/>
        </authorList>
    </citation>
    <scope>NUCLEOTIDE SEQUENCE</scope>
    <source>
        <strain evidence="1">JCM 13583</strain>
    </source>
</reference>
<accession>A0AA37F8Y1</accession>
<comment type="caution">
    <text evidence="1">The sequence shown here is derived from an EMBL/GenBank/DDBJ whole genome shotgun (WGS) entry which is preliminary data.</text>
</comment>
<dbReference type="InterPro" id="IPR036412">
    <property type="entry name" value="HAD-like_sf"/>
</dbReference>
<sequence>MLMMDLDGTVWDHLNITGVDPPYRVEGGVLVSENGTRIRPYQDAIEFIRWCRSNGAITCTLSWNRFDYVEEALKKLGIWELFDLHATEYTPDKAGRLRRVLDGLAGGGLVIPPERVVYVDDRDIHMEEIRRQVGEVIFIHIWKVIRDYAEARRIVEDKVLGTPAAREGPAGQ</sequence>
<dbReference type="SUPFAM" id="SSF56784">
    <property type="entry name" value="HAD-like"/>
    <property type="match status" value="1"/>
</dbReference>
<dbReference type="NCBIfam" id="TIGR01685">
    <property type="entry name" value="MDP-1"/>
    <property type="match status" value="1"/>
</dbReference>
<name>A0AA37F8Y1_9ARCH</name>
<protein>
    <submittedName>
        <fullName evidence="1">Magnesium-dependent phosphatase-1</fullName>
    </submittedName>
</protein>
<dbReference type="InterPro" id="IPR023214">
    <property type="entry name" value="HAD_sf"/>
</dbReference>
<dbReference type="GO" id="GO:0016791">
    <property type="term" value="F:phosphatase activity"/>
    <property type="evidence" value="ECO:0007669"/>
    <property type="project" value="InterPro"/>
</dbReference>
<proteinExistence type="predicted"/>
<dbReference type="Gene3D" id="3.40.50.1000">
    <property type="entry name" value="HAD superfamily/HAD-like"/>
    <property type="match status" value="1"/>
</dbReference>
<gene>
    <name evidence="1" type="ORF">GCM10007108_04340</name>
</gene>
<dbReference type="NCBIfam" id="TIGR01681">
    <property type="entry name" value="HAD-SF-IIIC"/>
    <property type="match status" value="1"/>
</dbReference>
<dbReference type="Proteomes" id="UP000632195">
    <property type="component" value="Unassembled WGS sequence"/>
</dbReference>
<organism evidence="1 2">
    <name type="scientific">Thermogymnomonas acidicola</name>
    <dbReference type="NCBI Taxonomy" id="399579"/>
    <lineage>
        <taxon>Archaea</taxon>
        <taxon>Methanobacteriati</taxon>
        <taxon>Thermoplasmatota</taxon>
        <taxon>Thermoplasmata</taxon>
        <taxon>Thermoplasmatales</taxon>
        <taxon>Thermogymnomonas</taxon>
    </lineage>
</organism>
<dbReference type="InterPro" id="IPR010036">
    <property type="entry name" value="MDP_1_eu_arc"/>
</dbReference>
<dbReference type="AlphaFoldDB" id="A0AA37F8Y1"/>
<evidence type="ECO:0000313" key="2">
    <source>
        <dbReference type="Proteomes" id="UP000632195"/>
    </source>
</evidence>